<sequence>MKSKFQFLPRRITRSQVARTHRRFANKGKGALYVDLTVNDDSSDDDSSFKPIQEDSSSSEDNASMSKPRNKKLKDIKRGAYAAAKTKENIMQPDDALVEDVSDGEVDLGFVGTPGIVDVYEALDLEKNQRTGCLSGPVMKTMKNFEVHGHPTNMVVDLGKRLCTCQFWMLTGISCVHACATLARDIAESAAPAPSRPQKLSTKRRSSPPPQSIGVDPMQGASVATSFRLANFMKFVPTPGFKAPIKKTIHNFDIGMFRIVLRCFVKVS</sequence>
<reference evidence="7 8" key="1">
    <citation type="submission" date="2019-01" db="EMBL/GenBank/DDBJ databases">
        <title>Sequencing of cultivated peanut Arachis hypogaea provides insights into genome evolution and oil improvement.</title>
        <authorList>
            <person name="Chen X."/>
        </authorList>
    </citation>
    <scope>NUCLEOTIDE SEQUENCE [LARGE SCALE GENOMIC DNA]</scope>
    <source>
        <strain evidence="8">cv. Fuhuasheng</strain>
        <tissue evidence="7">Leaves</tissue>
    </source>
</reference>
<dbReference type="AlphaFoldDB" id="A0A444Y2X1"/>
<evidence type="ECO:0000256" key="3">
    <source>
        <dbReference type="ARBA" id="ARBA00022833"/>
    </source>
</evidence>
<dbReference type="EMBL" id="SDMP01000018">
    <property type="protein sequence ID" value="RYQ96263.1"/>
    <property type="molecule type" value="Genomic_DNA"/>
</dbReference>
<gene>
    <name evidence="7" type="ORF">Ahy_B08g091948</name>
</gene>
<evidence type="ECO:0000313" key="8">
    <source>
        <dbReference type="Proteomes" id="UP000289738"/>
    </source>
</evidence>
<dbReference type="Proteomes" id="UP000289738">
    <property type="component" value="Chromosome B08"/>
</dbReference>
<feature type="region of interest" description="Disordered" evidence="5">
    <location>
        <begin position="37"/>
        <end position="72"/>
    </location>
</feature>
<keyword evidence="8" id="KW-1185">Reference proteome</keyword>
<feature type="domain" description="SWIM-type" evidence="6">
    <location>
        <begin position="154"/>
        <end position="186"/>
    </location>
</feature>
<accession>A0A444Y2X1</accession>
<name>A0A444Y2X1_ARAHY</name>
<dbReference type="SMART" id="SM00575">
    <property type="entry name" value="ZnF_PMZ"/>
    <property type="match status" value="1"/>
</dbReference>
<evidence type="ECO:0000256" key="4">
    <source>
        <dbReference type="PROSITE-ProRule" id="PRU00325"/>
    </source>
</evidence>
<proteinExistence type="predicted"/>
<dbReference type="GO" id="GO:0008270">
    <property type="term" value="F:zinc ion binding"/>
    <property type="evidence" value="ECO:0007669"/>
    <property type="project" value="UniProtKB-KW"/>
</dbReference>
<dbReference type="InterPro" id="IPR007527">
    <property type="entry name" value="Znf_SWIM"/>
</dbReference>
<evidence type="ECO:0000256" key="1">
    <source>
        <dbReference type="ARBA" id="ARBA00022723"/>
    </source>
</evidence>
<evidence type="ECO:0000313" key="7">
    <source>
        <dbReference type="EMBL" id="RYQ96263.1"/>
    </source>
</evidence>
<dbReference type="PROSITE" id="PS50966">
    <property type="entry name" value="ZF_SWIM"/>
    <property type="match status" value="1"/>
</dbReference>
<evidence type="ECO:0000256" key="5">
    <source>
        <dbReference type="SAM" id="MobiDB-lite"/>
    </source>
</evidence>
<keyword evidence="1" id="KW-0479">Metal-binding</keyword>
<organism evidence="7 8">
    <name type="scientific">Arachis hypogaea</name>
    <name type="common">Peanut</name>
    <dbReference type="NCBI Taxonomy" id="3818"/>
    <lineage>
        <taxon>Eukaryota</taxon>
        <taxon>Viridiplantae</taxon>
        <taxon>Streptophyta</taxon>
        <taxon>Embryophyta</taxon>
        <taxon>Tracheophyta</taxon>
        <taxon>Spermatophyta</taxon>
        <taxon>Magnoliopsida</taxon>
        <taxon>eudicotyledons</taxon>
        <taxon>Gunneridae</taxon>
        <taxon>Pentapetalae</taxon>
        <taxon>rosids</taxon>
        <taxon>fabids</taxon>
        <taxon>Fabales</taxon>
        <taxon>Fabaceae</taxon>
        <taxon>Papilionoideae</taxon>
        <taxon>50 kb inversion clade</taxon>
        <taxon>dalbergioids sensu lato</taxon>
        <taxon>Dalbergieae</taxon>
        <taxon>Pterocarpus clade</taxon>
        <taxon>Arachis</taxon>
    </lineage>
</organism>
<comment type="caution">
    <text evidence="7">The sequence shown here is derived from an EMBL/GenBank/DDBJ whole genome shotgun (WGS) entry which is preliminary data.</text>
</comment>
<keyword evidence="2 4" id="KW-0863">Zinc-finger</keyword>
<dbReference type="InterPro" id="IPR006564">
    <property type="entry name" value="Znf_PMZ"/>
</dbReference>
<keyword evidence="3" id="KW-0862">Zinc</keyword>
<evidence type="ECO:0000259" key="6">
    <source>
        <dbReference type="PROSITE" id="PS50966"/>
    </source>
</evidence>
<protein>
    <recommendedName>
        <fullName evidence="6">SWIM-type domain-containing protein</fullName>
    </recommendedName>
</protein>
<evidence type="ECO:0000256" key="2">
    <source>
        <dbReference type="ARBA" id="ARBA00022771"/>
    </source>
</evidence>
<feature type="region of interest" description="Disordered" evidence="5">
    <location>
        <begin position="190"/>
        <end position="218"/>
    </location>
</feature>